<feature type="transmembrane region" description="Helical" evidence="7">
    <location>
        <begin position="222"/>
        <end position="241"/>
    </location>
</feature>
<evidence type="ECO:0000256" key="2">
    <source>
        <dbReference type="ARBA" id="ARBA00022448"/>
    </source>
</evidence>
<evidence type="ECO:0000313" key="9">
    <source>
        <dbReference type="EMBL" id="KAA1116943.1"/>
    </source>
</evidence>
<evidence type="ECO:0000256" key="5">
    <source>
        <dbReference type="ARBA" id="ARBA00022989"/>
    </source>
</evidence>
<feature type="transmembrane region" description="Helical" evidence="7">
    <location>
        <begin position="448"/>
        <end position="469"/>
    </location>
</feature>
<sequence>MAYKLSPIHQYSRELTSHPAHSTPRSEDSDSDSDSEQPPQAPLVIAPATTTTCTTLEGSSDIELAAILDKSSNFRFCLSLFLFGLLNNVLYVIIISAALDLVPSDVPTGVILVADITPSLLVKIGWPYFVKGQIRYARRILSCSALSFAGMMVIVIFSSVPLRLFGISLASLSSGLGEMTFLQLTTRYQGQPGVSWFASGTGAAGVFGAALWWLLRHLGVQIGLGLSSVLPICLSFTYFFLLPPPSLLPPVTIEARGGYAVVPETDQTGLSTELPALLVKSPELTFAEKLRLAKPLLIPYMLPLFAVYFAEYTINTGIAPTLLYPPPQPDSHPVFSLVFKNLRDYYPFWQLTYQIFVFFSRSSMAIFRFPALPRTLIPLPSLLQVLIFCTLLLEASSGFLSRLVSVEWIYFLVFALISLEGICGGLAYVSAYYWLGMDGHDLDQENEFRMACVGFADTFGSVLFFLLIIRTIDHPSYSKYSSSLSTKSKSGFCWLRSLVLG</sequence>
<proteinExistence type="inferred from homology"/>
<feature type="transmembrane region" description="Helical" evidence="7">
    <location>
        <begin position="76"/>
        <end position="98"/>
    </location>
</feature>
<organism evidence="9 10">
    <name type="scientific">Puccinia graminis f. sp. tritici</name>
    <dbReference type="NCBI Taxonomy" id="56615"/>
    <lineage>
        <taxon>Eukaryota</taxon>
        <taxon>Fungi</taxon>
        <taxon>Dikarya</taxon>
        <taxon>Basidiomycota</taxon>
        <taxon>Pucciniomycotina</taxon>
        <taxon>Pucciniomycetes</taxon>
        <taxon>Pucciniales</taxon>
        <taxon>Pucciniaceae</taxon>
        <taxon>Puccinia</taxon>
    </lineage>
</organism>
<reference evidence="9 10" key="1">
    <citation type="submission" date="2019-05" db="EMBL/GenBank/DDBJ databases">
        <title>Emergence of the Ug99 lineage of the wheat stem rust pathogen through somatic hybridization.</title>
        <authorList>
            <person name="Li F."/>
            <person name="Upadhyaya N.M."/>
            <person name="Sperschneider J."/>
            <person name="Matny O."/>
            <person name="Nguyen-Phuc H."/>
            <person name="Mago R."/>
            <person name="Raley C."/>
            <person name="Miller M.E."/>
            <person name="Silverstein K.A.T."/>
            <person name="Henningsen E."/>
            <person name="Hirsch C.D."/>
            <person name="Visser B."/>
            <person name="Pretorius Z.A."/>
            <person name="Steffenson B.J."/>
            <person name="Schwessinger B."/>
            <person name="Dodds P.N."/>
            <person name="Figueroa M."/>
        </authorList>
    </citation>
    <scope>NUCLEOTIDE SEQUENCE [LARGE SCALE GENOMIC DNA]</scope>
    <source>
        <strain evidence="9 10">Ug99</strain>
    </source>
</reference>
<evidence type="ECO:0000256" key="3">
    <source>
        <dbReference type="ARBA" id="ARBA00022692"/>
    </source>
</evidence>
<comment type="caution">
    <text evidence="9">The sequence shown here is derived from an EMBL/GenBank/DDBJ whole genome shotgun (WGS) entry which is preliminary data.</text>
</comment>
<dbReference type="Pfam" id="PF02487">
    <property type="entry name" value="CLN3"/>
    <property type="match status" value="1"/>
</dbReference>
<dbReference type="GO" id="GO:0051453">
    <property type="term" value="P:regulation of intracellular pH"/>
    <property type="evidence" value="ECO:0007669"/>
    <property type="project" value="TreeGrafter"/>
</dbReference>
<dbReference type="PRINTS" id="PR01315">
    <property type="entry name" value="BATTENIN"/>
</dbReference>
<feature type="transmembrane region" description="Helical" evidence="7">
    <location>
        <begin position="194"/>
        <end position="215"/>
    </location>
</feature>
<dbReference type="PANTHER" id="PTHR10981:SF0">
    <property type="entry name" value="BATTENIN"/>
    <property type="match status" value="1"/>
</dbReference>
<name>A0A5B0QVM8_PUCGR</name>
<keyword evidence="4" id="KW-0029">Amino-acid transport</keyword>
<keyword evidence="6 7" id="KW-0472">Membrane</keyword>
<keyword evidence="3 7" id="KW-0812">Transmembrane</keyword>
<protein>
    <recommendedName>
        <fullName evidence="7">Protein BTN</fullName>
    </recommendedName>
</protein>
<keyword evidence="5 7" id="KW-1133">Transmembrane helix</keyword>
<feature type="transmembrane region" description="Helical" evidence="7">
    <location>
        <begin position="300"/>
        <end position="324"/>
    </location>
</feature>
<dbReference type="GO" id="GO:0006865">
    <property type="term" value="P:amino acid transport"/>
    <property type="evidence" value="ECO:0007669"/>
    <property type="project" value="UniProtKB-KW"/>
</dbReference>
<evidence type="ECO:0000256" key="4">
    <source>
        <dbReference type="ARBA" id="ARBA00022970"/>
    </source>
</evidence>
<feature type="transmembrane region" description="Helical" evidence="7">
    <location>
        <begin position="110"/>
        <end position="129"/>
    </location>
</feature>
<evidence type="ECO:0000256" key="8">
    <source>
        <dbReference type="SAM" id="MobiDB-lite"/>
    </source>
</evidence>
<dbReference type="EMBL" id="VDEP01000270">
    <property type="protein sequence ID" value="KAA1116943.1"/>
    <property type="molecule type" value="Genomic_DNA"/>
</dbReference>
<evidence type="ECO:0000256" key="7">
    <source>
        <dbReference type="RuleBase" id="RU361113"/>
    </source>
</evidence>
<dbReference type="AlphaFoldDB" id="A0A5B0QVM8"/>
<feature type="transmembrane region" description="Helical" evidence="7">
    <location>
        <begin position="345"/>
        <end position="369"/>
    </location>
</feature>
<comment type="similarity">
    <text evidence="7">Belongs to the battenin family.</text>
</comment>
<dbReference type="InterPro" id="IPR003492">
    <property type="entry name" value="Battenin_disease_Cln3"/>
</dbReference>
<dbReference type="GO" id="GO:0005774">
    <property type="term" value="C:vacuolar membrane"/>
    <property type="evidence" value="ECO:0007669"/>
    <property type="project" value="UniProtKB-SubCell"/>
</dbReference>
<feature type="transmembrane region" description="Helical" evidence="7">
    <location>
        <begin position="141"/>
        <end position="162"/>
    </location>
</feature>
<dbReference type="PANTHER" id="PTHR10981">
    <property type="entry name" value="BATTENIN"/>
    <property type="match status" value="1"/>
</dbReference>
<feature type="transmembrane region" description="Helical" evidence="7">
    <location>
        <begin position="408"/>
        <end position="428"/>
    </location>
</feature>
<dbReference type="GO" id="GO:0012505">
    <property type="term" value="C:endomembrane system"/>
    <property type="evidence" value="ECO:0007669"/>
    <property type="project" value="UniProtKB-SubCell"/>
</dbReference>
<keyword evidence="2" id="KW-0813">Transport</keyword>
<keyword evidence="7" id="KW-0926">Vacuole</keyword>
<evidence type="ECO:0000313" key="10">
    <source>
        <dbReference type="Proteomes" id="UP000325313"/>
    </source>
</evidence>
<feature type="transmembrane region" description="Helical" evidence="7">
    <location>
        <begin position="381"/>
        <end position="401"/>
    </location>
</feature>
<evidence type="ECO:0000256" key="6">
    <source>
        <dbReference type="ARBA" id="ARBA00023136"/>
    </source>
</evidence>
<accession>A0A5B0QVM8</accession>
<gene>
    <name evidence="9" type="primary">BTN1_2</name>
    <name evidence="9" type="ORF">PGTUg99_031614</name>
</gene>
<dbReference type="Proteomes" id="UP000325313">
    <property type="component" value="Unassembled WGS sequence"/>
</dbReference>
<evidence type="ECO:0000256" key="1">
    <source>
        <dbReference type="ARBA" id="ARBA00004127"/>
    </source>
</evidence>
<feature type="region of interest" description="Disordered" evidence="8">
    <location>
        <begin position="1"/>
        <end position="44"/>
    </location>
</feature>
<comment type="subcellular location">
    <subcellularLocation>
        <location evidence="1">Endomembrane system</location>
        <topology evidence="1">Multi-pass membrane protein</topology>
    </subcellularLocation>
    <subcellularLocation>
        <location evidence="7">Vacuole membrane</location>
        <topology evidence="7">Multi-pass membrane protein</topology>
    </subcellularLocation>
</comment>